<evidence type="ECO:0000256" key="1">
    <source>
        <dbReference type="SAM" id="MobiDB-lite"/>
    </source>
</evidence>
<accession>A0ABN1ZV46</accession>
<sequence length="74" mass="7362">MLLLSLFALFGNLAGALALDVLLPIPGSDVTLTTVLSAIGVLIGIVVTILPVPVGPSAAVRPSSGSRRGPASRT</sequence>
<evidence type="ECO:0000313" key="4">
    <source>
        <dbReference type="Proteomes" id="UP001500177"/>
    </source>
</evidence>
<keyword evidence="2" id="KW-1133">Transmembrane helix</keyword>
<evidence type="ECO:0000313" key="3">
    <source>
        <dbReference type="EMBL" id="GAA1505216.1"/>
    </source>
</evidence>
<evidence type="ECO:0000256" key="2">
    <source>
        <dbReference type="SAM" id="Phobius"/>
    </source>
</evidence>
<keyword evidence="4" id="KW-1185">Reference proteome</keyword>
<name>A0ABN1ZV46_9MICO</name>
<gene>
    <name evidence="3" type="ORF">GCM10009690_05010</name>
</gene>
<keyword evidence="2" id="KW-0472">Membrane</keyword>
<dbReference type="Proteomes" id="UP001500177">
    <property type="component" value="Unassembled WGS sequence"/>
</dbReference>
<feature type="transmembrane region" description="Helical" evidence="2">
    <location>
        <begin position="34"/>
        <end position="54"/>
    </location>
</feature>
<comment type="caution">
    <text evidence="3">The sequence shown here is derived from an EMBL/GenBank/DDBJ whole genome shotgun (WGS) entry which is preliminary data.</text>
</comment>
<dbReference type="RefSeq" id="WP_245395758.1">
    <property type="nucleotide sequence ID" value="NZ_BAAALX010000001.1"/>
</dbReference>
<feature type="region of interest" description="Disordered" evidence="1">
    <location>
        <begin position="55"/>
        <end position="74"/>
    </location>
</feature>
<proteinExistence type="predicted"/>
<keyword evidence="2" id="KW-0812">Transmembrane</keyword>
<dbReference type="EMBL" id="BAAALX010000001">
    <property type="protein sequence ID" value="GAA1505216.1"/>
    <property type="molecule type" value="Genomic_DNA"/>
</dbReference>
<organism evidence="3 4">
    <name type="scientific">Brevibacterium permense</name>
    <dbReference type="NCBI Taxonomy" id="234834"/>
    <lineage>
        <taxon>Bacteria</taxon>
        <taxon>Bacillati</taxon>
        <taxon>Actinomycetota</taxon>
        <taxon>Actinomycetes</taxon>
        <taxon>Micrococcales</taxon>
        <taxon>Brevibacteriaceae</taxon>
        <taxon>Brevibacterium</taxon>
    </lineage>
</organism>
<reference evidence="3 4" key="1">
    <citation type="journal article" date="2019" name="Int. J. Syst. Evol. Microbiol.">
        <title>The Global Catalogue of Microorganisms (GCM) 10K type strain sequencing project: providing services to taxonomists for standard genome sequencing and annotation.</title>
        <authorList>
            <consortium name="The Broad Institute Genomics Platform"/>
            <consortium name="The Broad Institute Genome Sequencing Center for Infectious Disease"/>
            <person name="Wu L."/>
            <person name="Ma J."/>
        </authorList>
    </citation>
    <scope>NUCLEOTIDE SEQUENCE [LARGE SCALE GENOMIC DNA]</scope>
    <source>
        <strain evidence="3 4">JCM 13318</strain>
    </source>
</reference>
<protein>
    <submittedName>
        <fullName evidence="3">Uncharacterized protein</fullName>
    </submittedName>
</protein>